<dbReference type="InterPro" id="IPR002130">
    <property type="entry name" value="Cyclophilin-type_PPIase_dom"/>
</dbReference>
<evidence type="ECO:0000313" key="5">
    <source>
        <dbReference type="EMBL" id="KAG7176547.1"/>
    </source>
</evidence>
<keyword evidence="1" id="KW-0697">Rotamase</keyword>
<dbReference type="Pfam" id="PF00160">
    <property type="entry name" value="Pro_isomerase"/>
    <property type="match status" value="1"/>
</dbReference>
<dbReference type="PANTHER" id="PTHR11071">
    <property type="entry name" value="PEPTIDYL-PROLYL CIS-TRANS ISOMERASE"/>
    <property type="match status" value="1"/>
</dbReference>
<feature type="compositionally biased region" description="Basic and acidic residues" evidence="2">
    <location>
        <begin position="191"/>
        <end position="233"/>
    </location>
</feature>
<keyword evidence="3" id="KW-0472">Membrane</keyword>
<comment type="catalytic activity">
    <reaction evidence="1">
        <text>[protein]-peptidylproline (omega=180) = [protein]-peptidylproline (omega=0)</text>
        <dbReference type="Rhea" id="RHEA:16237"/>
        <dbReference type="Rhea" id="RHEA-COMP:10747"/>
        <dbReference type="Rhea" id="RHEA-COMP:10748"/>
        <dbReference type="ChEBI" id="CHEBI:83833"/>
        <dbReference type="ChEBI" id="CHEBI:83834"/>
        <dbReference type="EC" id="5.2.1.8"/>
    </reaction>
</comment>
<dbReference type="PROSITE" id="PS50072">
    <property type="entry name" value="CSA_PPIASE_2"/>
    <property type="match status" value="1"/>
</dbReference>
<protein>
    <recommendedName>
        <fullName evidence="1">Peptidyl-prolyl cis-trans isomerase</fullName>
        <shortName evidence="1">PPIase</shortName>
        <ecNumber evidence="1">5.2.1.8</ecNumber>
    </recommendedName>
</protein>
<feature type="region of interest" description="Disordered" evidence="2">
    <location>
        <begin position="181"/>
        <end position="245"/>
    </location>
</feature>
<organism evidence="5 6">
    <name type="scientific">Homarus americanus</name>
    <name type="common">American lobster</name>
    <dbReference type="NCBI Taxonomy" id="6706"/>
    <lineage>
        <taxon>Eukaryota</taxon>
        <taxon>Metazoa</taxon>
        <taxon>Ecdysozoa</taxon>
        <taxon>Arthropoda</taxon>
        <taxon>Crustacea</taxon>
        <taxon>Multicrustacea</taxon>
        <taxon>Malacostraca</taxon>
        <taxon>Eumalacostraca</taxon>
        <taxon>Eucarida</taxon>
        <taxon>Decapoda</taxon>
        <taxon>Pleocyemata</taxon>
        <taxon>Astacidea</taxon>
        <taxon>Nephropoidea</taxon>
        <taxon>Nephropidae</taxon>
        <taxon>Homarus</taxon>
    </lineage>
</organism>
<accession>A0A8J5NBE8</accession>
<dbReference type="EMBL" id="JAHLQT010003055">
    <property type="protein sequence ID" value="KAG7176547.1"/>
    <property type="molecule type" value="Genomic_DNA"/>
</dbReference>
<dbReference type="GO" id="GO:0003755">
    <property type="term" value="F:peptidyl-prolyl cis-trans isomerase activity"/>
    <property type="evidence" value="ECO:0007669"/>
    <property type="project" value="UniProtKB-UniRule"/>
</dbReference>
<evidence type="ECO:0000259" key="4">
    <source>
        <dbReference type="PROSITE" id="PS50072"/>
    </source>
</evidence>
<evidence type="ECO:0000256" key="3">
    <source>
        <dbReference type="SAM" id="Phobius"/>
    </source>
</evidence>
<keyword evidence="3" id="KW-1133">Transmembrane helix</keyword>
<dbReference type="Proteomes" id="UP000747542">
    <property type="component" value="Unassembled WGS sequence"/>
</dbReference>
<dbReference type="GO" id="GO:0006457">
    <property type="term" value="P:protein folding"/>
    <property type="evidence" value="ECO:0007669"/>
    <property type="project" value="TreeGrafter"/>
</dbReference>
<evidence type="ECO:0000256" key="2">
    <source>
        <dbReference type="SAM" id="MobiDB-lite"/>
    </source>
</evidence>
<proteinExistence type="inferred from homology"/>
<comment type="function">
    <text evidence="1">PPIases accelerate the folding of proteins. It catalyzes the cis-trans isomerization of proline imidic peptide bonds in oligopeptides.</text>
</comment>
<dbReference type="InterPro" id="IPR029000">
    <property type="entry name" value="Cyclophilin-like_dom_sf"/>
</dbReference>
<comment type="similarity">
    <text evidence="1">Belongs to the cyclophilin-type PPIase family.</text>
</comment>
<dbReference type="AlphaFoldDB" id="A0A8J5NBE8"/>
<dbReference type="GO" id="GO:0016018">
    <property type="term" value="F:cyclosporin A binding"/>
    <property type="evidence" value="ECO:0007669"/>
    <property type="project" value="TreeGrafter"/>
</dbReference>
<feature type="transmembrane region" description="Helical" evidence="3">
    <location>
        <begin position="12"/>
        <end position="32"/>
    </location>
</feature>
<keyword evidence="3" id="KW-0812">Transmembrane</keyword>
<name>A0A8J5NBE8_HOMAM</name>
<sequence length="245" mass="28300">MKIVLPKFTIVRMFFVVIIIPTAMVFVTIATMHHDPREYKVTEEVYLEIEMDGKPLGKMVFALFGEDVPLTVNNFVTFATRGFNDYSYKGSAFHRVIKQFMIQGKDTNGCQFFHHLHRDALAERSPCCVRQIVEGETILHEIEHVATDWNDRPLKDVIISNSGRRAKLDNFIIEDDGSMDDEETAKKKREKYMEEEKRLLEEEEKKKIEEDGKKEEGDEGEKEKKRANIEVRKRVGKAGGNGGKE</sequence>
<evidence type="ECO:0000256" key="1">
    <source>
        <dbReference type="RuleBase" id="RU363019"/>
    </source>
</evidence>
<dbReference type="GO" id="GO:0005737">
    <property type="term" value="C:cytoplasm"/>
    <property type="evidence" value="ECO:0007669"/>
    <property type="project" value="TreeGrafter"/>
</dbReference>
<dbReference type="PANTHER" id="PTHR11071:SF561">
    <property type="entry name" value="PEPTIDYL-PROLYL CIS-TRANS ISOMERASE D-RELATED"/>
    <property type="match status" value="1"/>
</dbReference>
<reference evidence="5" key="1">
    <citation type="journal article" date="2021" name="Sci. Adv.">
        <title>The American lobster genome reveals insights on longevity, neural, and immune adaptations.</title>
        <authorList>
            <person name="Polinski J.M."/>
            <person name="Zimin A.V."/>
            <person name="Clark K.F."/>
            <person name="Kohn A.B."/>
            <person name="Sadowski N."/>
            <person name="Timp W."/>
            <person name="Ptitsyn A."/>
            <person name="Khanna P."/>
            <person name="Romanova D.Y."/>
            <person name="Williams P."/>
            <person name="Greenwood S.J."/>
            <person name="Moroz L.L."/>
            <person name="Walt D.R."/>
            <person name="Bodnar A.G."/>
        </authorList>
    </citation>
    <scope>NUCLEOTIDE SEQUENCE</scope>
    <source>
        <strain evidence="5">GMGI-L3</strain>
    </source>
</reference>
<feature type="domain" description="PPIase cyclophilin-type" evidence="4">
    <location>
        <begin position="46"/>
        <end position="164"/>
    </location>
</feature>
<gene>
    <name evidence="5" type="primary">Ppib-L4</name>
    <name evidence="5" type="ORF">Hamer_G015343</name>
</gene>
<dbReference type="PRINTS" id="PR00153">
    <property type="entry name" value="CSAPPISMRASE"/>
</dbReference>
<evidence type="ECO:0000313" key="6">
    <source>
        <dbReference type="Proteomes" id="UP000747542"/>
    </source>
</evidence>
<keyword evidence="1 5" id="KW-0413">Isomerase</keyword>
<dbReference type="Gene3D" id="2.40.100.10">
    <property type="entry name" value="Cyclophilin-like"/>
    <property type="match status" value="2"/>
</dbReference>
<feature type="non-terminal residue" evidence="5">
    <location>
        <position position="1"/>
    </location>
</feature>
<keyword evidence="6" id="KW-1185">Reference proteome</keyword>
<dbReference type="EC" id="5.2.1.8" evidence="1"/>
<dbReference type="SUPFAM" id="SSF50891">
    <property type="entry name" value="Cyclophilin-like"/>
    <property type="match status" value="1"/>
</dbReference>
<comment type="caution">
    <text evidence="5">The sequence shown here is derived from an EMBL/GenBank/DDBJ whole genome shotgun (WGS) entry which is preliminary data.</text>
</comment>